<dbReference type="Pfam" id="PF20333">
    <property type="entry name" value="DUF6628"/>
    <property type="match status" value="1"/>
</dbReference>
<dbReference type="Proteomes" id="UP001419910">
    <property type="component" value="Unassembled WGS sequence"/>
</dbReference>
<accession>A0ABU9Y2C1</accession>
<organism evidence="1 2">
    <name type="scientific">Sphingomonas oligophenolica</name>
    <dbReference type="NCBI Taxonomy" id="301154"/>
    <lineage>
        <taxon>Bacteria</taxon>
        <taxon>Pseudomonadati</taxon>
        <taxon>Pseudomonadota</taxon>
        <taxon>Alphaproteobacteria</taxon>
        <taxon>Sphingomonadales</taxon>
        <taxon>Sphingomonadaceae</taxon>
        <taxon>Sphingomonas</taxon>
    </lineage>
</organism>
<reference evidence="1 2" key="1">
    <citation type="submission" date="2024-05" db="EMBL/GenBank/DDBJ databases">
        <authorList>
            <person name="Liu Q."/>
            <person name="Xin Y.-H."/>
        </authorList>
    </citation>
    <scope>NUCLEOTIDE SEQUENCE [LARGE SCALE GENOMIC DNA]</scope>
    <source>
        <strain evidence="1 2">CGMCC 1.10181</strain>
    </source>
</reference>
<dbReference type="RefSeq" id="WP_343891279.1">
    <property type="nucleotide sequence ID" value="NZ_BAAAEH010000040.1"/>
</dbReference>
<proteinExistence type="predicted"/>
<gene>
    <name evidence="1" type="ORF">ABC974_09885</name>
</gene>
<name>A0ABU9Y2C1_9SPHN</name>
<evidence type="ECO:0000313" key="1">
    <source>
        <dbReference type="EMBL" id="MEN2789935.1"/>
    </source>
</evidence>
<comment type="caution">
    <text evidence="1">The sequence shown here is derived from an EMBL/GenBank/DDBJ whole genome shotgun (WGS) entry which is preliminary data.</text>
</comment>
<sequence>MTSRPSQYSAPAPIQMLPHALPACPNTRLALFAIRRMGAHGLLDAHAAHAMVNGFGEGFRRPLVLMRALMTDIATSATGTVAIAPCCCARMTTAESALLTVLARAETAPDTAGLLLADLLGLRRVDGVLATATLLAAAFADAGRPILSSSPSL</sequence>
<evidence type="ECO:0000313" key="2">
    <source>
        <dbReference type="Proteomes" id="UP001419910"/>
    </source>
</evidence>
<dbReference type="InterPro" id="IPR046736">
    <property type="entry name" value="DUF6628"/>
</dbReference>
<dbReference type="EMBL" id="JBDIME010000006">
    <property type="protein sequence ID" value="MEN2789935.1"/>
    <property type="molecule type" value="Genomic_DNA"/>
</dbReference>
<protein>
    <submittedName>
        <fullName evidence="1">DUF6628 family protein</fullName>
    </submittedName>
</protein>
<keyword evidence="2" id="KW-1185">Reference proteome</keyword>